<dbReference type="Proteomes" id="UP001209540">
    <property type="component" value="Unassembled WGS sequence"/>
</dbReference>
<protein>
    <submittedName>
        <fullName evidence="1">Uncharacterized protein</fullName>
    </submittedName>
</protein>
<dbReference type="AlphaFoldDB" id="A0AAD5K2H4"/>
<name>A0AAD5K2H4_9FUNG</name>
<evidence type="ECO:0000313" key="1">
    <source>
        <dbReference type="EMBL" id="KAI9265245.1"/>
    </source>
</evidence>
<sequence>MMSGTANLTNNSFDQEKKTCCELLYQSFFAFYGERYSDDSNSIWSWETFLFIVISCYPKKIVVWFAQRRTKNGSGKNIYHRVGLIGDVSMKMEHKKHAVSTFTWEIQCKLDYFPQVKPCYSKLTMTTRTRRDDAGINFHYANVYDKKKFNVKNEVGNNVVVTKIKLEAVLDSVYLVHDITKFIFISPGHKQRSTPISW</sequence>
<comment type="caution">
    <text evidence="1">The sequence shown here is derived from an EMBL/GenBank/DDBJ whole genome shotgun (WGS) entry which is preliminary data.</text>
</comment>
<accession>A0AAD5K2H4</accession>
<evidence type="ECO:0000313" key="2">
    <source>
        <dbReference type="Proteomes" id="UP001209540"/>
    </source>
</evidence>
<organism evidence="1 2">
    <name type="scientific">Phascolomyces articulosus</name>
    <dbReference type="NCBI Taxonomy" id="60185"/>
    <lineage>
        <taxon>Eukaryota</taxon>
        <taxon>Fungi</taxon>
        <taxon>Fungi incertae sedis</taxon>
        <taxon>Mucoromycota</taxon>
        <taxon>Mucoromycotina</taxon>
        <taxon>Mucoromycetes</taxon>
        <taxon>Mucorales</taxon>
        <taxon>Lichtheimiaceae</taxon>
        <taxon>Phascolomyces</taxon>
    </lineage>
</organism>
<reference evidence="1" key="2">
    <citation type="submission" date="2023-02" db="EMBL/GenBank/DDBJ databases">
        <authorList>
            <consortium name="DOE Joint Genome Institute"/>
            <person name="Mondo S.J."/>
            <person name="Chang Y."/>
            <person name="Wang Y."/>
            <person name="Ahrendt S."/>
            <person name="Andreopoulos W."/>
            <person name="Barry K."/>
            <person name="Beard J."/>
            <person name="Benny G.L."/>
            <person name="Blankenship S."/>
            <person name="Bonito G."/>
            <person name="Cuomo C."/>
            <person name="Desiro A."/>
            <person name="Gervers K.A."/>
            <person name="Hundley H."/>
            <person name="Kuo A."/>
            <person name="LaButti K."/>
            <person name="Lang B.F."/>
            <person name="Lipzen A."/>
            <person name="O'Donnell K."/>
            <person name="Pangilinan J."/>
            <person name="Reynolds N."/>
            <person name="Sandor L."/>
            <person name="Smith M.W."/>
            <person name="Tsang A."/>
            <person name="Grigoriev I.V."/>
            <person name="Stajich J.E."/>
            <person name="Spatafora J.W."/>
        </authorList>
    </citation>
    <scope>NUCLEOTIDE SEQUENCE</scope>
    <source>
        <strain evidence="1">RSA 2281</strain>
    </source>
</reference>
<proteinExistence type="predicted"/>
<gene>
    <name evidence="1" type="ORF">BDA99DRAFT_536728</name>
</gene>
<dbReference type="EMBL" id="JAIXMP010000011">
    <property type="protein sequence ID" value="KAI9265245.1"/>
    <property type="molecule type" value="Genomic_DNA"/>
</dbReference>
<reference evidence="1" key="1">
    <citation type="journal article" date="2022" name="IScience">
        <title>Evolution of zygomycete secretomes and the origins of terrestrial fungal ecologies.</title>
        <authorList>
            <person name="Chang Y."/>
            <person name="Wang Y."/>
            <person name="Mondo S."/>
            <person name="Ahrendt S."/>
            <person name="Andreopoulos W."/>
            <person name="Barry K."/>
            <person name="Beard J."/>
            <person name="Benny G.L."/>
            <person name="Blankenship S."/>
            <person name="Bonito G."/>
            <person name="Cuomo C."/>
            <person name="Desiro A."/>
            <person name="Gervers K.A."/>
            <person name="Hundley H."/>
            <person name="Kuo A."/>
            <person name="LaButti K."/>
            <person name="Lang B.F."/>
            <person name="Lipzen A."/>
            <person name="O'Donnell K."/>
            <person name="Pangilinan J."/>
            <person name="Reynolds N."/>
            <person name="Sandor L."/>
            <person name="Smith M.E."/>
            <person name="Tsang A."/>
            <person name="Grigoriev I.V."/>
            <person name="Stajich J.E."/>
            <person name="Spatafora J.W."/>
        </authorList>
    </citation>
    <scope>NUCLEOTIDE SEQUENCE</scope>
    <source>
        <strain evidence="1">RSA 2281</strain>
    </source>
</reference>
<keyword evidence="2" id="KW-1185">Reference proteome</keyword>